<dbReference type="NCBIfam" id="TIGR00328">
    <property type="entry name" value="flhB"/>
    <property type="match status" value="1"/>
</dbReference>
<keyword evidence="15" id="KW-0282">Flagellum</keyword>
<dbReference type="FunFam" id="3.40.1690.10:FF:000001">
    <property type="entry name" value="Flagellar biosynthetic protein FlhB"/>
    <property type="match status" value="1"/>
</dbReference>
<evidence type="ECO:0000256" key="7">
    <source>
        <dbReference type="ARBA" id="ARBA00022795"/>
    </source>
</evidence>
<dbReference type="PANTHER" id="PTHR30531">
    <property type="entry name" value="FLAGELLAR BIOSYNTHETIC PROTEIN FLHB"/>
    <property type="match status" value="1"/>
</dbReference>
<evidence type="ECO:0000256" key="6">
    <source>
        <dbReference type="ARBA" id="ARBA00022692"/>
    </source>
</evidence>
<evidence type="ECO:0000256" key="12">
    <source>
        <dbReference type="ARBA" id="ARBA00025078"/>
    </source>
</evidence>
<evidence type="ECO:0000256" key="2">
    <source>
        <dbReference type="ARBA" id="ARBA00010690"/>
    </source>
</evidence>
<evidence type="ECO:0000256" key="3">
    <source>
        <dbReference type="ARBA" id="ARBA00021622"/>
    </source>
</evidence>
<accession>A0A240E1N4</accession>
<comment type="function">
    <text evidence="12 13">Required for formation of the rod structure in the basal body of the flagellar apparatus. Together with FliI and FliH, may constitute the export apparatus of flagellin.</text>
</comment>
<dbReference type="InterPro" id="IPR006135">
    <property type="entry name" value="T3SS_substrate_exporter"/>
</dbReference>
<dbReference type="Proteomes" id="UP000218069">
    <property type="component" value="Unassembled WGS sequence"/>
</dbReference>
<dbReference type="Pfam" id="PF01312">
    <property type="entry name" value="Bac_export_2"/>
    <property type="match status" value="1"/>
</dbReference>
<keyword evidence="5 13" id="KW-1003">Cell membrane</keyword>
<protein>
    <recommendedName>
        <fullName evidence="3 13">Flagellar biosynthetic protein FlhB</fullName>
    </recommendedName>
</protein>
<feature type="transmembrane region" description="Helical" evidence="13">
    <location>
        <begin position="89"/>
        <end position="111"/>
    </location>
</feature>
<dbReference type="Gene3D" id="6.10.250.2080">
    <property type="match status" value="1"/>
</dbReference>
<dbReference type="GO" id="GO:0005886">
    <property type="term" value="C:plasma membrane"/>
    <property type="evidence" value="ECO:0007669"/>
    <property type="project" value="UniProtKB-SubCell"/>
</dbReference>
<dbReference type="RefSeq" id="WP_096672501.1">
    <property type="nucleotide sequence ID" value="NZ_OANS01000002.1"/>
</dbReference>
<reference evidence="16" key="1">
    <citation type="submission" date="2017-08" db="EMBL/GenBank/DDBJ databases">
        <authorList>
            <person name="Varghese N."/>
            <person name="Submissions S."/>
        </authorList>
    </citation>
    <scope>NUCLEOTIDE SEQUENCE [LARGE SCALE GENOMIC DNA]</scope>
    <source>
        <strain evidence="16">AP-Melu-1000-B4</strain>
    </source>
</reference>
<evidence type="ECO:0000313" key="15">
    <source>
        <dbReference type="EMBL" id="SNX28386.1"/>
    </source>
</evidence>
<evidence type="ECO:0000256" key="4">
    <source>
        <dbReference type="ARBA" id="ARBA00022448"/>
    </source>
</evidence>
<dbReference type="InterPro" id="IPR029025">
    <property type="entry name" value="T3SS_substrate_exporter_C"/>
</dbReference>
<dbReference type="PANTHER" id="PTHR30531:SF12">
    <property type="entry name" value="FLAGELLAR BIOSYNTHETIC PROTEIN FLHB"/>
    <property type="match status" value="1"/>
</dbReference>
<dbReference type="EMBL" id="OANS01000002">
    <property type="protein sequence ID" value="SNX28386.1"/>
    <property type="molecule type" value="Genomic_DNA"/>
</dbReference>
<feature type="compositionally biased region" description="Basic and acidic residues" evidence="14">
    <location>
        <begin position="7"/>
        <end position="23"/>
    </location>
</feature>
<feature type="transmembrane region" description="Helical" evidence="13">
    <location>
        <begin position="189"/>
        <end position="214"/>
    </location>
</feature>
<proteinExistence type="inferred from homology"/>
<dbReference type="AlphaFoldDB" id="A0A240E1N4"/>
<keyword evidence="7 13" id="KW-1005">Bacterial flagellum biogenesis</keyword>
<dbReference type="Gene3D" id="3.40.1690.10">
    <property type="entry name" value="secretion proteins EscU"/>
    <property type="match status" value="1"/>
</dbReference>
<keyword evidence="15" id="KW-0969">Cilium</keyword>
<dbReference type="GO" id="GO:0044780">
    <property type="term" value="P:bacterial-type flagellum assembly"/>
    <property type="evidence" value="ECO:0007669"/>
    <property type="project" value="InterPro"/>
</dbReference>
<evidence type="ECO:0000256" key="5">
    <source>
        <dbReference type="ARBA" id="ARBA00022475"/>
    </source>
</evidence>
<keyword evidence="16" id="KW-1185">Reference proteome</keyword>
<keyword evidence="11 13" id="KW-1006">Bacterial flagellum protein export</keyword>
<evidence type="ECO:0000256" key="13">
    <source>
        <dbReference type="RuleBase" id="RU364091"/>
    </source>
</evidence>
<organism evidence="15 16">
    <name type="scientific">Polynucleobacter meluiroseus</name>
    <dbReference type="NCBI Taxonomy" id="1938814"/>
    <lineage>
        <taxon>Bacteria</taxon>
        <taxon>Pseudomonadati</taxon>
        <taxon>Pseudomonadota</taxon>
        <taxon>Betaproteobacteria</taxon>
        <taxon>Burkholderiales</taxon>
        <taxon>Burkholderiaceae</taxon>
        <taxon>Polynucleobacter</taxon>
    </lineage>
</organism>
<comment type="similarity">
    <text evidence="2 13">Belongs to the type III secretion exporter family.</text>
</comment>
<evidence type="ECO:0000256" key="9">
    <source>
        <dbReference type="ARBA" id="ARBA00022989"/>
    </source>
</evidence>
<dbReference type="SUPFAM" id="SSF160544">
    <property type="entry name" value="EscU C-terminal domain-like"/>
    <property type="match status" value="1"/>
</dbReference>
<sequence>MAEESDLEKSEQASSTRLEKAYEEGDVPRSKELATCVLLFTAGMSVWGLGYHLNSALKDLLSSGLTFDSKLAFNPEAGLSRTSDQVIDLLIAFAPLGFALMIAALAAPVLVGGWNFSTQLLTPNLERLDPIKGMGNLFSKNSLVELVKSIAKATLIGVVAYFVISADFPQLITLSLVPVEVGLAKTGLFLVKAFIFIVGALVVIALVDVPYQLYRYAEKHKMSRQELKQESKEGNGNPEIKAKIRQQQREMSRRRMMSNVQKADVIITNPTHYSVAIQYKEGDMRAPMLLAKGTDTLALRIREIAKEHEILILESPKLARAIYANTELDAEIPESLYLAVAEILAFVFQVKNFNGRSGAYPTQPHNIVVPDELDPLSNTKQLELAS</sequence>
<keyword evidence="9 13" id="KW-1133">Transmembrane helix</keyword>
<feature type="transmembrane region" description="Helical" evidence="13">
    <location>
        <begin position="155"/>
        <end position="177"/>
    </location>
</feature>
<keyword evidence="4 13" id="KW-0813">Transport</keyword>
<evidence type="ECO:0000256" key="14">
    <source>
        <dbReference type="SAM" id="MobiDB-lite"/>
    </source>
</evidence>
<dbReference type="OrthoDB" id="9807950at2"/>
<gene>
    <name evidence="13" type="primary">flhB</name>
    <name evidence="15" type="ORF">SAMN06295945_0716</name>
</gene>
<evidence type="ECO:0000256" key="11">
    <source>
        <dbReference type="ARBA" id="ARBA00023225"/>
    </source>
</evidence>
<evidence type="ECO:0000256" key="1">
    <source>
        <dbReference type="ARBA" id="ARBA00004651"/>
    </source>
</evidence>
<keyword evidence="15" id="KW-0966">Cell projection</keyword>
<dbReference type="GO" id="GO:0009306">
    <property type="term" value="P:protein secretion"/>
    <property type="evidence" value="ECO:0007669"/>
    <property type="project" value="InterPro"/>
</dbReference>
<dbReference type="InterPro" id="IPR006136">
    <property type="entry name" value="FlhB"/>
</dbReference>
<comment type="subcellular location">
    <subcellularLocation>
        <location evidence="1">Cell membrane</location>
        <topology evidence="1">Multi-pass membrane protein</topology>
    </subcellularLocation>
</comment>
<dbReference type="PRINTS" id="PR00950">
    <property type="entry name" value="TYPE3IMSPROT"/>
</dbReference>
<evidence type="ECO:0000256" key="8">
    <source>
        <dbReference type="ARBA" id="ARBA00022927"/>
    </source>
</evidence>
<evidence type="ECO:0000256" key="10">
    <source>
        <dbReference type="ARBA" id="ARBA00023136"/>
    </source>
</evidence>
<comment type="caution">
    <text evidence="13">Lacks conserved residue(s) required for the propagation of feature annotation.</text>
</comment>
<evidence type="ECO:0000313" key="16">
    <source>
        <dbReference type="Proteomes" id="UP000218069"/>
    </source>
</evidence>
<keyword evidence="10 13" id="KW-0472">Membrane</keyword>
<feature type="region of interest" description="Disordered" evidence="14">
    <location>
        <begin position="1"/>
        <end position="23"/>
    </location>
</feature>
<keyword evidence="8 13" id="KW-0653">Protein transport</keyword>
<name>A0A240E1N4_9BURK</name>
<keyword evidence="6 13" id="KW-0812">Transmembrane</keyword>